<evidence type="ECO:0000259" key="14">
    <source>
        <dbReference type="Pfam" id="PF15024"/>
    </source>
</evidence>
<evidence type="ECO:0000256" key="3">
    <source>
        <dbReference type="ARBA" id="ARBA00007477"/>
    </source>
</evidence>
<dbReference type="GO" id="GO:0030144">
    <property type="term" value="F:alpha-1,6-mannosylglycoprotein 6-beta-N-acetylglucosaminyltransferase activity"/>
    <property type="evidence" value="ECO:0007669"/>
    <property type="project" value="UniProtKB-EC"/>
</dbReference>
<dbReference type="PANTHER" id="PTHR15075">
    <property type="entry name" value="ALPHA-MANNOSIDE BETA-1,6-N-ACETYLGLUCOSAMINYLTRANSFERASE"/>
    <property type="match status" value="1"/>
</dbReference>
<evidence type="ECO:0000256" key="7">
    <source>
        <dbReference type="ARBA" id="ARBA00022692"/>
    </source>
</evidence>
<keyword evidence="16" id="KW-1185">Reference proteome</keyword>
<dbReference type="Pfam" id="PF15024">
    <property type="entry name" value="Glyco_transf_18"/>
    <property type="match status" value="1"/>
</dbReference>
<dbReference type="EC" id="2.4.1.155" evidence="4"/>
<evidence type="ECO:0000256" key="4">
    <source>
        <dbReference type="ARBA" id="ARBA00012671"/>
    </source>
</evidence>
<evidence type="ECO:0000313" key="15">
    <source>
        <dbReference type="EMBL" id="KAE9391035.1"/>
    </source>
</evidence>
<evidence type="ECO:0000313" key="16">
    <source>
        <dbReference type="Proteomes" id="UP000799118"/>
    </source>
</evidence>
<dbReference type="GO" id="GO:0006487">
    <property type="term" value="P:protein N-linked glycosylation"/>
    <property type="evidence" value="ECO:0007669"/>
    <property type="project" value="TreeGrafter"/>
</dbReference>
<keyword evidence="10" id="KW-0333">Golgi apparatus</keyword>
<keyword evidence="9" id="KW-1133">Transmembrane helix</keyword>
<comment type="catalytic activity">
    <reaction evidence="13">
        <text>N(4)-{beta-D-GlcNAc-(1-&gt;2)-[beta-D-GlcNAc-(1-&gt;4)]-alpha-D-Man-(1-&gt;3)-[beta-D-GlcNAc-(1-&gt;2)-alpha-D-Man-(1-&gt;6)]-beta-D-Man-(1-&gt;4)-beta-D-GlcNAc-(1-&gt;4)-beta-D-GlcNAc}-L-asparaginyl-[protein] + UDP-N-acetyl-alpha-D-glucosamine = N(4)-{beta-D-GlcNAc-(1-&gt;2)-[beta-D-GlcNAc-(1-&gt;4)]-alpha-D-Man-(1-&gt;3)-[beta-D-GlcNAc-(1-&gt;2)-[beta-D-GlcNAc-(1-&gt;6)]-alpha-D-Man-(1-&gt;6)]-beta-D-Man-(1-&gt;4)-beta-D-GlcNAc-(1-&gt;4)-beta-D-GlcNAc}-L-asparaginyl-[protein] + UDP + H(+)</text>
        <dbReference type="Rhea" id="RHEA:16921"/>
        <dbReference type="Rhea" id="RHEA-COMP:14374"/>
        <dbReference type="Rhea" id="RHEA-COMP:14377"/>
        <dbReference type="ChEBI" id="CHEBI:15378"/>
        <dbReference type="ChEBI" id="CHEBI:57705"/>
        <dbReference type="ChEBI" id="CHEBI:58223"/>
        <dbReference type="ChEBI" id="CHEBI:139507"/>
        <dbReference type="ChEBI" id="CHEBI:139510"/>
        <dbReference type="EC" id="2.4.1.155"/>
    </reaction>
</comment>
<dbReference type="Proteomes" id="UP000799118">
    <property type="component" value="Unassembled WGS sequence"/>
</dbReference>
<comment type="pathway">
    <text evidence="2">Protein modification; protein glycosylation.</text>
</comment>
<dbReference type="GO" id="GO:0000139">
    <property type="term" value="C:Golgi membrane"/>
    <property type="evidence" value="ECO:0007669"/>
    <property type="project" value="UniProtKB-SubCell"/>
</dbReference>
<comment type="similarity">
    <text evidence="3">Belongs to the glycosyltransferase 18 family.</text>
</comment>
<dbReference type="OrthoDB" id="2113294at2759"/>
<evidence type="ECO:0000256" key="9">
    <source>
        <dbReference type="ARBA" id="ARBA00022989"/>
    </source>
</evidence>
<keyword evidence="7" id="KW-0812">Transmembrane</keyword>
<evidence type="ECO:0000256" key="2">
    <source>
        <dbReference type="ARBA" id="ARBA00004922"/>
    </source>
</evidence>
<organism evidence="15 16">
    <name type="scientific">Gymnopus androsaceus JB14</name>
    <dbReference type="NCBI Taxonomy" id="1447944"/>
    <lineage>
        <taxon>Eukaryota</taxon>
        <taxon>Fungi</taxon>
        <taxon>Dikarya</taxon>
        <taxon>Basidiomycota</taxon>
        <taxon>Agaricomycotina</taxon>
        <taxon>Agaricomycetes</taxon>
        <taxon>Agaricomycetidae</taxon>
        <taxon>Agaricales</taxon>
        <taxon>Marasmiineae</taxon>
        <taxon>Omphalotaceae</taxon>
        <taxon>Gymnopus</taxon>
    </lineage>
</organism>
<keyword evidence="12" id="KW-0325">Glycoprotein</keyword>
<evidence type="ECO:0000256" key="10">
    <source>
        <dbReference type="ARBA" id="ARBA00023034"/>
    </source>
</evidence>
<evidence type="ECO:0000256" key="5">
    <source>
        <dbReference type="ARBA" id="ARBA00022676"/>
    </source>
</evidence>
<dbReference type="PANTHER" id="PTHR15075:SF2">
    <property type="entry name" value="ALPHA-1,6-MANNOSYLGLYCOPROTEIN 6-BETA-N-ACETYLGLUCOSAMINYLTRANSFERASE"/>
    <property type="match status" value="1"/>
</dbReference>
<evidence type="ECO:0000256" key="8">
    <source>
        <dbReference type="ARBA" id="ARBA00022968"/>
    </source>
</evidence>
<comment type="subcellular location">
    <subcellularLocation>
        <location evidence="1">Golgi apparatus membrane</location>
        <topology evidence="1">Single-pass type II membrane protein</topology>
    </subcellularLocation>
</comment>
<name>A0A6A4H124_9AGAR</name>
<dbReference type="InterPro" id="IPR052105">
    <property type="entry name" value="MGAT5_Glycosyltransferase"/>
</dbReference>
<evidence type="ECO:0000256" key="6">
    <source>
        <dbReference type="ARBA" id="ARBA00022679"/>
    </source>
</evidence>
<reference evidence="15" key="1">
    <citation type="journal article" date="2019" name="Environ. Microbiol.">
        <title>Fungal ecological strategies reflected in gene transcription - a case study of two litter decomposers.</title>
        <authorList>
            <person name="Barbi F."/>
            <person name="Kohler A."/>
            <person name="Barry K."/>
            <person name="Baskaran P."/>
            <person name="Daum C."/>
            <person name="Fauchery L."/>
            <person name="Ihrmark K."/>
            <person name="Kuo A."/>
            <person name="LaButti K."/>
            <person name="Lipzen A."/>
            <person name="Morin E."/>
            <person name="Grigoriev I.V."/>
            <person name="Henrissat B."/>
            <person name="Lindahl B."/>
            <person name="Martin F."/>
        </authorList>
    </citation>
    <scope>NUCLEOTIDE SEQUENCE</scope>
    <source>
        <strain evidence="15">JB14</strain>
    </source>
</reference>
<evidence type="ECO:0000256" key="12">
    <source>
        <dbReference type="ARBA" id="ARBA00023180"/>
    </source>
</evidence>
<keyword evidence="6" id="KW-0808">Transferase</keyword>
<dbReference type="InterPro" id="IPR026116">
    <property type="entry name" value="GT18_cat"/>
</dbReference>
<dbReference type="UniPathway" id="UPA00378"/>
<keyword evidence="5" id="KW-0328">Glycosyltransferase</keyword>
<evidence type="ECO:0000256" key="13">
    <source>
        <dbReference type="ARBA" id="ARBA00048243"/>
    </source>
</evidence>
<sequence length="368" mass="41444">MRALIECMSNANCTANQTSIVILSSFHFATAICEDCRKAGEDIWYLYSLREMGYTTLFAPSGNKELVLMYRQFPDLVKIIIMEGTAAHACFVDPDCIKTPKSPLGIPAWKMLSLHFWGGSAHPLGNSWTLSPENYSRISSGDSKDNVYLGYSIERTCLNTPITPISERPQRAYVLSKKVSYFSKDNYAWSKVSLIPPFHLTLVAGMINDTEHESSVTASIVNLGLMNQVEFYRELGQSRALIGIGSPWLSPTPYDALCMGVPFINPILKWDRNDPDNRDNWLAQHNGLKYELPPYVYNVKRDDTEGLWSAVRAALDNPIERYIVPAMTMESLKSRVAFVVEKDWKSQAEELLAERISSGSDEVRAFID</sequence>
<accession>A0A6A4H124</accession>
<dbReference type="EMBL" id="ML769638">
    <property type="protein sequence ID" value="KAE9391035.1"/>
    <property type="molecule type" value="Genomic_DNA"/>
</dbReference>
<keyword evidence="8" id="KW-0735">Signal-anchor</keyword>
<keyword evidence="11" id="KW-0472">Membrane</keyword>
<evidence type="ECO:0000256" key="11">
    <source>
        <dbReference type="ARBA" id="ARBA00023136"/>
    </source>
</evidence>
<feature type="domain" description="Glycosyltransferase family 18 catalytic" evidence="14">
    <location>
        <begin position="127"/>
        <end position="342"/>
    </location>
</feature>
<proteinExistence type="inferred from homology"/>
<dbReference type="AlphaFoldDB" id="A0A6A4H124"/>
<evidence type="ECO:0000256" key="1">
    <source>
        <dbReference type="ARBA" id="ARBA00004323"/>
    </source>
</evidence>
<gene>
    <name evidence="15" type="ORF">BT96DRAFT_832632</name>
</gene>
<protein>
    <recommendedName>
        <fullName evidence="4">alpha-1,6-mannosyl-glycoprotein 6-beta-N-acetylglucosaminyltransferase</fullName>
        <ecNumber evidence="4">2.4.1.155</ecNumber>
    </recommendedName>
</protein>